<dbReference type="PANTHER" id="PTHR12271:SF40">
    <property type="entry name" value="POLY(A) RNA POLYMERASE GLD2"/>
    <property type="match status" value="1"/>
</dbReference>
<keyword evidence="2" id="KW-0548">Nucleotidyltransferase</keyword>
<dbReference type="EMBL" id="LSRX01000366">
    <property type="protein sequence ID" value="OLP99328.1"/>
    <property type="molecule type" value="Genomic_DNA"/>
</dbReference>
<dbReference type="Gene3D" id="3.30.460.10">
    <property type="entry name" value="Beta Polymerase, domain 2"/>
    <property type="match status" value="1"/>
</dbReference>
<proteinExistence type="predicted"/>
<evidence type="ECO:0000313" key="3">
    <source>
        <dbReference type="Proteomes" id="UP000186817"/>
    </source>
</evidence>
<dbReference type="GO" id="GO:0016779">
    <property type="term" value="F:nucleotidyltransferase activity"/>
    <property type="evidence" value="ECO:0007669"/>
    <property type="project" value="UniProtKB-KW"/>
</dbReference>
<gene>
    <name evidence="2" type="primary">Zcchc6</name>
    <name evidence="2" type="ORF">AK812_SmicGene18120</name>
</gene>
<comment type="caution">
    <text evidence="2">The sequence shown here is derived from an EMBL/GenBank/DDBJ whole genome shotgun (WGS) entry which is preliminary data.</text>
</comment>
<dbReference type="CDD" id="cd05402">
    <property type="entry name" value="NT_PAP_TUTase"/>
    <property type="match status" value="1"/>
</dbReference>
<dbReference type="InterPro" id="IPR054708">
    <property type="entry name" value="MTPAP-like_central"/>
</dbReference>
<keyword evidence="2" id="KW-0808">Transferase</keyword>
<dbReference type="InterPro" id="IPR043519">
    <property type="entry name" value="NT_sf"/>
</dbReference>
<reference evidence="2 3" key="1">
    <citation type="submission" date="2016-02" db="EMBL/GenBank/DDBJ databases">
        <title>Genome analysis of coral dinoflagellate symbionts highlights evolutionary adaptations to a symbiotic lifestyle.</title>
        <authorList>
            <person name="Aranda M."/>
            <person name="Li Y."/>
            <person name="Liew Y.J."/>
            <person name="Baumgarten S."/>
            <person name="Simakov O."/>
            <person name="Wilson M."/>
            <person name="Piel J."/>
            <person name="Ashoor H."/>
            <person name="Bougouffa S."/>
            <person name="Bajic V.B."/>
            <person name="Ryu T."/>
            <person name="Ravasi T."/>
            <person name="Bayer T."/>
            <person name="Micklem G."/>
            <person name="Kim H."/>
            <person name="Bhak J."/>
            <person name="Lajeunesse T.C."/>
            <person name="Voolstra C.R."/>
        </authorList>
    </citation>
    <scope>NUCLEOTIDE SEQUENCE [LARGE SCALE GENOMIC DNA]</scope>
    <source>
        <strain evidence="2 3">CCMP2467</strain>
    </source>
</reference>
<dbReference type="OrthoDB" id="2274644at2759"/>
<dbReference type="Proteomes" id="UP000186817">
    <property type="component" value="Unassembled WGS sequence"/>
</dbReference>
<evidence type="ECO:0000313" key="2">
    <source>
        <dbReference type="EMBL" id="OLP99328.1"/>
    </source>
</evidence>
<name>A0A1Q9DW25_SYMMI</name>
<dbReference type="Pfam" id="PF22600">
    <property type="entry name" value="MTPAP-like_central"/>
    <property type="match status" value="1"/>
</dbReference>
<protein>
    <submittedName>
        <fullName evidence="2">Terminal uridylyltransferase 7</fullName>
    </submittedName>
</protein>
<dbReference type="GO" id="GO:0031123">
    <property type="term" value="P:RNA 3'-end processing"/>
    <property type="evidence" value="ECO:0007669"/>
    <property type="project" value="TreeGrafter"/>
</dbReference>
<feature type="domain" description="Poly(A) RNA polymerase mitochondrial-like central palm" evidence="1">
    <location>
        <begin position="57"/>
        <end position="196"/>
    </location>
</feature>
<organism evidence="2 3">
    <name type="scientific">Symbiodinium microadriaticum</name>
    <name type="common">Dinoflagellate</name>
    <name type="synonym">Zooxanthella microadriatica</name>
    <dbReference type="NCBI Taxonomy" id="2951"/>
    <lineage>
        <taxon>Eukaryota</taxon>
        <taxon>Sar</taxon>
        <taxon>Alveolata</taxon>
        <taxon>Dinophyceae</taxon>
        <taxon>Suessiales</taxon>
        <taxon>Symbiodiniaceae</taxon>
        <taxon>Symbiodinium</taxon>
    </lineage>
</organism>
<accession>A0A1Q9DW25</accession>
<sequence length="213" mass="23343">MASCTLRRAGGLRWTSPKHIRWLGRPVTSETDRLEASWRLFSRSSTAKPSGSSMEALSQEISEYFLKTRPTEDELEAKDMLFRKIESAGKASLDGCRAEAFGSAGCGQWTAGSDLDICLLAPGVTERHSQVRGLKKVASILRQSGASHNIEPRFGAQMPILRWTPRRPGRLSSIACDISVANVLAVANTQLIAAYLKVDDRVPPLLRVIKVHG</sequence>
<dbReference type="AlphaFoldDB" id="A0A1Q9DW25"/>
<dbReference type="PANTHER" id="PTHR12271">
    <property type="entry name" value="POLY A POLYMERASE CID PAP -RELATED"/>
    <property type="match status" value="1"/>
</dbReference>
<keyword evidence="3" id="KW-1185">Reference proteome</keyword>
<dbReference type="SUPFAM" id="SSF81301">
    <property type="entry name" value="Nucleotidyltransferase"/>
    <property type="match status" value="1"/>
</dbReference>
<evidence type="ECO:0000259" key="1">
    <source>
        <dbReference type="Pfam" id="PF22600"/>
    </source>
</evidence>